<feature type="compositionally biased region" description="Basic and acidic residues" evidence="1">
    <location>
        <begin position="882"/>
        <end position="894"/>
    </location>
</feature>
<feature type="compositionally biased region" description="Pro residues" evidence="1">
    <location>
        <begin position="614"/>
        <end position="632"/>
    </location>
</feature>
<evidence type="ECO:0000313" key="3">
    <source>
        <dbReference type="Proteomes" id="UP000703269"/>
    </source>
</evidence>
<feature type="compositionally biased region" description="Basic and acidic residues" evidence="1">
    <location>
        <begin position="768"/>
        <end position="787"/>
    </location>
</feature>
<name>A0A9P3LLS0_9APHY</name>
<dbReference type="AlphaFoldDB" id="A0A9P3LLS0"/>
<reference evidence="2 3" key="1">
    <citation type="submission" date="2021-08" db="EMBL/GenBank/DDBJ databases">
        <title>Draft Genome Sequence of Phanerochaete sordida strain YK-624.</title>
        <authorList>
            <person name="Mori T."/>
            <person name="Dohra H."/>
            <person name="Suzuki T."/>
            <person name="Kawagishi H."/>
            <person name="Hirai H."/>
        </authorList>
    </citation>
    <scope>NUCLEOTIDE SEQUENCE [LARGE SCALE GENOMIC DNA]</scope>
    <source>
        <strain evidence="2 3">YK-624</strain>
    </source>
</reference>
<feature type="compositionally biased region" description="Low complexity" evidence="1">
    <location>
        <begin position="939"/>
        <end position="948"/>
    </location>
</feature>
<feature type="region of interest" description="Disordered" evidence="1">
    <location>
        <begin position="611"/>
        <end position="713"/>
    </location>
</feature>
<feature type="compositionally biased region" description="Basic and acidic residues" evidence="1">
    <location>
        <begin position="348"/>
        <end position="362"/>
    </location>
</feature>
<feature type="compositionally biased region" description="Basic and acidic residues" evidence="1">
    <location>
        <begin position="819"/>
        <end position="836"/>
    </location>
</feature>
<feature type="compositionally biased region" description="Low complexity" evidence="1">
    <location>
        <begin position="914"/>
        <end position="932"/>
    </location>
</feature>
<feature type="region of interest" description="Disordered" evidence="1">
    <location>
        <begin position="405"/>
        <end position="505"/>
    </location>
</feature>
<feature type="compositionally biased region" description="Low complexity" evidence="1">
    <location>
        <begin position="370"/>
        <end position="383"/>
    </location>
</feature>
<feature type="compositionally biased region" description="Polar residues" evidence="1">
    <location>
        <begin position="1"/>
        <end position="15"/>
    </location>
</feature>
<feature type="region of interest" description="Disordered" evidence="1">
    <location>
        <begin position="1"/>
        <end position="112"/>
    </location>
</feature>
<keyword evidence="3" id="KW-1185">Reference proteome</keyword>
<protein>
    <submittedName>
        <fullName evidence="2">Uncharacterized protein</fullName>
    </submittedName>
</protein>
<comment type="caution">
    <text evidence="2">The sequence shown here is derived from an EMBL/GenBank/DDBJ whole genome shotgun (WGS) entry which is preliminary data.</text>
</comment>
<proteinExistence type="predicted"/>
<evidence type="ECO:0000313" key="2">
    <source>
        <dbReference type="EMBL" id="GJE99655.1"/>
    </source>
</evidence>
<dbReference type="EMBL" id="BPQB01000115">
    <property type="protein sequence ID" value="GJE99655.1"/>
    <property type="molecule type" value="Genomic_DNA"/>
</dbReference>
<feature type="compositionally biased region" description="Polar residues" evidence="1">
    <location>
        <begin position="278"/>
        <end position="300"/>
    </location>
</feature>
<feature type="compositionally biased region" description="Low complexity" evidence="1">
    <location>
        <begin position="16"/>
        <end position="37"/>
    </location>
</feature>
<feature type="compositionally biased region" description="Basic and acidic residues" evidence="1">
    <location>
        <begin position="845"/>
        <end position="874"/>
    </location>
</feature>
<organism evidence="2 3">
    <name type="scientific">Phanerochaete sordida</name>
    <dbReference type="NCBI Taxonomy" id="48140"/>
    <lineage>
        <taxon>Eukaryota</taxon>
        <taxon>Fungi</taxon>
        <taxon>Dikarya</taxon>
        <taxon>Basidiomycota</taxon>
        <taxon>Agaricomycotina</taxon>
        <taxon>Agaricomycetes</taxon>
        <taxon>Polyporales</taxon>
        <taxon>Phanerochaetaceae</taxon>
        <taxon>Phanerochaete</taxon>
    </lineage>
</organism>
<feature type="compositionally biased region" description="Low complexity" evidence="1">
    <location>
        <begin position="195"/>
        <end position="212"/>
    </location>
</feature>
<feature type="compositionally biased region" description="Low complexity" evidence="1">
    <location>
        <begin position="409"/>
        <end position="420"/>
    </location>
</feature>
<feature type="region of interest" description="Disordered" evidence="1">
    <location>
        <begin position="532"/>
        <end position="561"/>
    </location>
</feature>
<feature type="compositionally biased region" description="Basic and acidic residues" evidence="1">
    <location>
        <begin position="246"/>
        <end position="261"/>
    </location>
</feature>
<feature type="compositionally biased region" description="Pro residues" evidence="1">
    <location>
        <begin position="650"/>
        <end position="662"/>
    </location>
</feature>
<feature type="compositionally biased region" description="Polar residues" evidence="1">
    <location>
        <begin position="226"/>
        <end position="242"/>
    </location>
</feature>
<feature type="region of interest" description="Disordered" evidence="1">
    <location>
        <begin position="726"/>
        <end position="949"/>
    </location>
</feature>
<sequence length="1121" mass="120770">MSSPRLSASSRGVKQSSPNAAPASSTASKPSSSTMPSGPRKLASRSQRDSKGTLSRKLSKRKEQPAQTPPPEEVHGGAAAHDTDSKGKQRAHSSATPEPELQYQPPTPVVPVRSIVPDTLASLPSWYSLEVEWAAASAPLLRKKYHIHNPVGPRYYKNHHLFPPSLEKRPPSVFSPSFPPMPPSSDRLPDTAMVSAPSRSPSGSPQPTPSSSQVKIHDVRGRTRKISQTAQENAETLNTDPWGSNLHDRSPYDVGKSKDLASPDSPESPTFPVRPRRSSLTTVQRHKTTVPSPLSQSTSALHLATEPLSSTYPPPRRLSRRRKTFRGLFRSDRENRPFLSRGATSPLEHADASRQLGRKESRTGSIVPPSVASSAASVTATEASSKRQSMLGRLVKRFSIVRRSDASKSMKSSFHSSRQSTEIDPGRLGMVSPPADAPKRVPDESSADRSNDLRAREQDAESMLSADNRFSVGKLKVANPDDSGSDSDSPDGGSRPQGHTLDMAFRSSPEPIDYMAQQTPFYGHPIRGPLSVISEGGTYMSSPRGQPEPIPEDSPRTPPTIPSLLSLPARSAALPMDHTIHVVSPPLPALPLPNPSYPEIPNALSLTSVVSPPASAPAPAPVTLPPPPPVVPMPRIDASLPLTPEGSRAPTPPAEQPTPRPGPQALRQSELATPDISAERTPRPKPQPLSQPEPSHVPSSSAPPQRIIYRSLSSATNDTSILARASMIVNPPTPQSTSIAMPPASVTSQQAVVGPPRGDAKSPSQDDSTTKKDGSRRLRSKHTETFKLVRTASGNVQTVGNSFVADGEHWHVIESPADETSKKSRRERDHSTERDRSSKRKSKRAEKEGASEDSDQQRPREQASSPDPDRRDSPHQSSHPRARSDESQRRSSGHDRRRSHRDSQQDAARATQTPVSHSSKSYAPSPSPVSGTRIERRTSTSASTRPSSDFQSVADINTLKAKDAWEIERMWKGRSMVYAPDNMQVSSRHRHDISSDSRPTTIMSHDLQRASTIPSVGDAHTALSTYGSSTTSITLAMPPHPQHAASFPGATPLTHAAAARPATIALPPLPPLSSAPANPLPEPPRMSTYRPAPLPLALGGPGETAATAEYWNRYASVTVSH</sequence>
<dbReference type="OrthoDB" id="3231532at2759"/>
<feature type="compositionally biased region" description="Polar residues" evidence="1">
    <location>
        <begin position="735"/>
        <end position="751"/>
    </location>
</feature>
<evidence type="ECO:0000256" key="1">
    <source>
        <dbReference type="SAM" id="MobiDB-lite"/>
    </source>
</evidence>
<feature type="compositionally biased region" description="Polar residues" evidence="1">
    <location>
        <begin position="692"/>
        <end position="703"/>
    </location>
</feature>
<dbReference type="Proteomes" id="UP000703269">
    <property type="component" value="Unassembled WGS sequence"/>
</dbReference>
<accession>A0A9P3LLS0</accession>
<feature type="compositionally biased region" description="Polar residues" evidence="1">
    <location>
        <begin position="792"/>
        <end position="801"/>
    </location>
</feature>
<gene>
    <name evidence="2" type="ORF">PsYK624_159260</name>
</gene>
<feature type="region of interest" description="Disordered" evidence="1">
    <location>
        <begin position="167"/>
        <end position="388"/>
    </location>
</feature>
<feature type="compositionally biased region" description="Basic and acidic residues" evidence="1">
    <location>
        <begin position="437"/>
        <end position="459"/>
    </location>
</feature>